<dbReference type="GO" id="GO:0008962">
    <property type="term" value="F:phosphatidylglycerophosphatase activity"/>
    <property type="evidence" value="ECO:0007669"/>
    <property type="project" value="InterPro"/>
</dbReference>
<dbReference type="Pfam" id="PF09419">
    <property type="entry name" value="PGP_phosphatase"/>
    <property type="match status" value="1"/>
</dbReference>
<keyword evidence="1" id="KW-0732">Signal</keyword>
<evidence type="ECO:0000313" key="3">
    <source>
        <dbReference type="Proteomes" id="UP000305067"/>
    </source>
</evidence>
<dbReference type="Proteomes" id="UP000305067">
    <property type="component" value="Unassembled WGS sequence"/>
</dbReference>
<reference evidence="2 3" key="1">
    <citation type="journal article" date="2019" name="Nat. Ecol. Evol.">
        <title>Megaphylogeny resolves global patterns of mushroom evolution.</title>
        <authorList>
            <person name="Varga T."/>
            <person name="Krizsan K."/>
            <person name="Foldi C."/>
            <person name="Dima B."/>
            <person name="Sanchez-Garcia M."/>
            <person name="Sanchez-Ramirez S."/>
            <person name="Szollosi G.J."/>
            <person name="Szarkandi J.G."/>
            <person name="Papp V."/>
            <person name="Albert L."/>
            <person name="Andreopoulos W."/>
            <person name="Angelini C."/>
            <person name="Antonin V."/>
            <person name="Barry K.W."/>
            <person name="Bougher N.L."/>
            <person name="Buchanan P."/>
            <person name="Buyck B."/>
            <person name="Bense V."/>
            <person name="Catcheside P."/>
            <person name="Chovatia M."/>
            <person name="Cooper J."/>
            <person name="Damon W."/>
            <person name="Desjardin D."/>
            <person name="Finy P."/>
            <person name="Geml J."/>
            <person name="Haridas S."/>
            <person name="Hughes K."/>
            <person name="Justo A."/>
            <person name="Karasinski D."/>
            <person name="Kautmanova I."/>
            <person name="Kiss B."/>
            <person name="Kocsube S."/>
            <person name="Kotiranta H."/>
            <person name="LaButti K.M."/>
            <person name="Lechner B.E."/>
            <person name="Liimatainen K."/>
            <person name="Lipzen A."/>
            <person name="Lukacs Z."/>
            <person name="Mihaltcheva S."/>
            <person name="Morgado L.N."/>
            <person name="Niskanen T."/>
            <person name="Noordeloos M.E."/>
            <person name="Ohm R.A."/>
            <person name="Ortiz-Santana B."/>
            <person name="Ovrebo C."/>
            <person name="Racz N."/>
            <person name="Riley R."/>
            <person name="Savchenko A."/>
            <person name="Shiryaev A."/>
            <person name="Soop K."/>
            <person name="Spirin V."/>
            <person name="Szebenyi C."/>
            <person name="Tomsovsky M."/>
            <person name="Tulloss R.E."/>
            <person name="Uehling J."/>
            <person name="Grigoriev I.V."/>
            <person name="Vagvolgyi C."/>
            <person name="Papp T."/>
            <person name="Martin F.M."/>
            <person name="Miettinen O."/>
            <person name="Hibbett D.S."/>
            <person name="Nagy L.G."/>
        </authorList>
    </citation>
    <scope>NUCLEOTIDE SEQUENCE [LARGE SCALE GENOMIC DNA]</scope>
    <source>
        <strain evidence="2 3">CBS 309.79</strain>
    </source>
</reference>
<evidence type="ECO:0000256" key="1">
    <source>
        <dbReference type="SAM" id="SignalP"/>
    </source>
</evidence>
<dbReference type="InterPro" id="IPR027706">
    <property type="entry name" value="PGP_Pase"/>
</dbReference>
<accession>A0A5C3R1V2</accession>
<dbReference type="SUPFAM" id="SSF56784">
    <property type="entry name" value="HAD-like"/>
    <property type="match status" value="1"/>
</dbReference>
<gene>
    <name evidence="2" type="ORF">BDV98DRAFT_609334</name>
</gene>
<evidence type="ECO:0000313" key="2">
    <source>
        <dbReference type="EMBL" id="TFL07120.1"/>
    </source>
</evidence>
<dbReference type="InterPro" id="IPR036412">
    <property type="entry name" value="HAD-like_sf"/>
</dbReference>
<dbReference type="AlphaFoldDB" id="A0A5C3R1V2"/>
<proteinExistence type="predicted"/>
<feature type="signal peptide" evidence="1">
    <location>
        <begin position="1"/>
        <end position="23"/>
    </location>
</feature>
<protein>
    <submittedName>
        <fullName evidence="2">Mitochondrial PGP phosphatase-domain-containing protein</fullName>
    </submittedName>
</protein>
<name>A0A5C3R1V2_9AGAR</name>
<sequence>MPLNIPGLIVPFQLLFYPRLALPAVVVKDIRQLDWAALKAAGYRGAVFDKDNCLTIPHNDTLVPQLQDAWSDCLHTFGPGNVLIVSNSAGTHLDPGGIQAESVSYHLRVPVLTHRSLKPAYTCITSIRTYFASLASPIRDGELIVVGDRIFTDIIMANRMALKSSKAPLSVAEAKTTTSNSRQEALIPTNEKEPDVASRGPLAIWTTGVWQKESMAMRWCEQKLVDRVRVWTNSDPSVYYGRRFVKREVVEEMPVAKRPWYWPPPMGNEKA</sequence>
<organism evidence="2 3">
    <name type="scientific">Pterulicium gracile</name>
    <dbReference type="NCBI Taxonomy" id="1884261"/>
    <lineage>
        <taxon>Eukaryota</taxon>
        <taxon>Fungi</taxon>
        <taxon>Dikarya</taxon>
        <taxon>Basidiomycota</taxon>
        <taxon>Agaricomycotina</taxon>
        <taxon>Agaricomycetes</taxon>
        <taxon>Agaricomycetidae</taxon>
        <taxon>Agaricales</taxon>
        <taxon>Pleurotineae</taxon>
        <taxon>Pterulaceae</taxon>
        <taxon>Pterulicium</taxon>
    </lineage>
</organism>
<feature type="chain" id="PRO_5023017623" evidence="1">
    <location>
        <begin position="24"/>
        <end position="271"/>
    </location>
</feature>
<keyword evidence="3" id="KW-1185">Reference proteome</keyword>
<dbReference type="OrthoDB" id="198652at2759"/>
<dbReference type="EMBL" id="ML178814">
    <property type="protein sequence ID" value="TFL07120.1"/>
    <property type="molecule type" value="Genomic_DNA"/>
</dbReference>
<dbReference type="STRING" id="1884261.A0A5C3R1V2"/>